<organism evidence="4 5">
    <name type="scientific">Natrialba chahannaoensis JCM 10990</name>
    <dbReference type="NCBI Taxonomy" id="1227492"/>
    <lineage>
        <taxon>Archaea</taxon>
        <taxon>Methanobacteriati</taxon>
        <taxon>Methanobacteriota</taxon>
        <taxon>Stenosarchaea group</taxon>
        <taxon>Halobacteria</taxon>
        <taxon>Halobacteriales</taxon>
        <taxon>Natrialbaceae</taxon>
        <taxon>Natrialba</taxon>
    </lineage>
</organism>
<comment type="caution">
    <text evidence="4">The sequence shown here is derived from an EMBL/GenBank/DDBJ whole genome shotgun (WGS) entry which is preliminary data.</text>
</comment>
<evidence type="ECO:0000313" key="5">
    <source>
        <dbReference type="Proteomes" id="UP000011693"/>
    </source>
</evidence>
<proteinExistence type="predicted"/>
<reference evidence="4 5" key="1">
    <citation type="journal article" date="2014" name="PLoS Genet.">
        <title>Phylogenetically driven sequencing of extremely halophilic archaea reveals strategies for static and dynamic osmo-response.</title>
        <authorList>
            <person name="Becker E.A."/>
            <person name="Seitzer P.M."/>
            <person name="Tritt A."/>
            <person name="Larsen D."/>
            <person name="Krusor M."/>
            <person name="Yao A.I."/>
            <person name="Wu D."/>
            <person name="Madern D."/>
            <person name="Eisen J.A."/>
            <person name="Darling A.E."/>
            <person name="Facciotti M.T."/>
        </authorList>
    </citation>
    <scope>NUCLEOTIDE SEQUENCE [LARGE SCALE GENOMIC DNA]</scope>
    <source>
        <strain evidence="4 5">JCM 10990</strain>
    </source>
</reference>
<dbReference type="PATRIC" id="fig|1227492.4.peg.1274"/>
<evidence type="ECO:0000259" key="2">
    <source>
        <dbReference type="Pfam" id="PF08350"/>
    </source>
</evidence>
<dbReference type="InterPro" id="IPR057527">
    <property type="entry name" value="HVO_A0261-like_N"/>
</dbReference>
<feature type="domain" description="HVO-A0261-like N-terminal" evidence="3">
    <location>
        <begin position="11"/>
        <end position="84"/>
    </location>
</feature>
<name>M0AWB7_9EURY</name>
<dbReference type="STRING" id="1227492.C482_06567"/>
<feature type="region of interest" description="Disordered" evidence="1">
    <location>
        <begin position="256"/>
        <end position="280"/>
    </location>
</feature>
<dbReference type="Gene3D" id="1.10.10.10">
    <property type="entry name" value="Winged helix-like DNA-binding domain superfamily/Winged helix DNA-binding domain"/>
    <property type="match status" value="1"/>
</dbReference>
<feature type="domain" description="Methanogenesis regulatory protein FilR1 middle" evidence="2">
    <location>
        <begin position="120"/>
        <end position="251"/>
    </location>
</feature>
<dbReference type="InterPro" id="IPR011991">
    <property type="entry name" value="ArsR-like_HTH"/>
</dbReference>
<dbReference type="EMBL" id="AOIN01000043">
    <property type="protein sequence ID" value="ELZ01694.1"/>
    <property type="molecule type" value="Genomic_DNA"/>
</dbReference>
<dbReference type="OrthoDB" id="330490at2157"/>
<dbReference type="SUPFAM" id="SSF46785">
    <property type="entry name" value="Winged helix' DNA-binding domain"/>
    <property type="match status" value="1"/>
</dbReference>
<dbReference type="InterPro" id="IPR036388">
    <property type="entry name" value="WH-like_DNA-bd_sf"/>
</dbReference>
<dbReference type="CDD" id="cd00090">
    <property type="entry name" value="HTH_ARSR"/>
    <property type="match status" value="1"/>
</dbReference>
<dbReference type="InterPro" id="IPR036390">
    <property type="entry name" value="WH_DNA-bd_sf"/>
</dbReference>
<accession>M0AWB7</accession>
<sequence length="280" mass="31214">MYPPTADVVETVSRRRELLEALAAGPQRKRDLVEQLACSRSTVDRAIRELERFEFIERAESGYRLTAAGQLVFEEFSRTTETFAAIGEASQVLAAIPREAPMSPAFLKDATVSEPKPHAPNAPLQELAASFETATRVRGTSAAERLPETRDRLYHRSIEEDLSVEAILTPDLADFLFKSYPGQAYGVLNHGDFEIYEIESLPYELTIVEQPEGCQLFLFALNDRAEIEGVIKNDTQAALEWAESVFDELRAAASPLVPPDRSEMESEAASLDMDRSESRD</sequence>
<dbReference type="RefSeq" id="WP_006166701.1">
    <property type="nucleotide sequence ID" value="NZ_AOIN01000043.1"/>
</dbReference>
<dbReference type="Pfam" id="PF08350">
    <property type="entry name" value="FilR1_middle"/>
    <property type="match status" value="1"/>
</dbReference>
<evidence type="ECO:0000256" key="1">
    <source>
        <dbReference type="SAM" id="MobiDB-lite"/>
    </source>
</evidence>
<evidence type="ECO:0000259" key="3">
    <source>
        <dbReference type="Pfam" id="PF25213"/>
    </source>
</evidence>
<evidence type="ECO:0000313" key="4">
    <source>
        <dbReference type="EMBL" id="ELZ01694.1"/>
    </source>
</evidence>
<protein>
    <submittedName>
        <fullName evidence="4">Transcriptional regulator</fullName>
    </submittedName>
</protein>
<dbReference type="AlphaFoldDB" id="M0AWB7"/>
<dbReference type="InterPro" id="IPR013561">
    <property type="entry name" value="FilR1_middle_dom"/>
</dbReference>
<dbReference type="Pfam" id="PF25213">
    <property type="entry name" value="HVO_A0261_N"/>
    <property type="match status" value="1"/>
</dbReference>
<keyword evidence="5" id="KW-1185">Reference proteome</keyword>
<gene>
    <name evidence="4" type="ORF">C482_06567</name>
</gene>
<dbReference type="Proteomes" id="UP000011693">
    <property type="component" value="Unassembled WGS sequence"/>
</dbReference>